<dbReference type="GO" id="GO:0004725">
    <property type="term" value="F:protein tyrosine phosphatase activity"/>
    <property type="evidence" value="ECO:0007669"/>
    <property type="project" value="InterPro"/>
</dbReference>
<dbReference type="SUPFAM" id="SSF52799">
    <property type="entry name" value="(Phosphotyrosine protein) phosphatases II"/>
    <property type="match status" value="1"/>
</dbReference>
<evidence type="ECO:0000256" key="1">
    <source>
        <dbReference type="SAM" id="MobiDB-lite"/>
    </source>
</evidence>
<dbReference type="CDD" id="cd00047">
    <property type="entry name" value="PTPc"/>
    <property type="match status" value="1"/>
</dbReference>
<accession>A0A811LQ50</accession>
<dbReference type="EMBL" id="CAJFCW020000006">
    <property type="protein sequence ID" value="CAG9127759.1"/>
    <property type="molecule type" value="Genomic_DNA"/>
</dbReference>
<dbReference type="InterPro" id="IPR052782">
    <property type="entry name" value="Oocyte-zygote_transition_reg"/>
</dbReference>
<sequence length="424" mass="48196">MSKIRLFRFIVFFGSALKKPRVRDHKQKDCEMCIVKKKQKEEPEPGNDGKSDRPKDDSAKKSNSAKSPDVEDDGLKIEDECPENAQVVDCDLGESMKSVKATKKKKFTDKPDVTYANEFTVRGVEALVKEYSSIHKYDAPGAKFDAFHKNKEKNRYCDVPCLDPEPGNEISPSYYHGNFVFFPNEKTPRYLICEGPLPTTTDTFAKLPEINEVTCIVQLCDWVEMGKAKCYQYIPSEPNKPNPHNITLKSNVEDAEVPEGTTISACTFGNQEVTHVKFTAWPDHCAPSKSKTVTDLINLSKKYNKNKDRPVMVHCSAGIGRSGTFIAMDLLRERFAQFDGSFTIIELLKYIRKYRARAIQTAPQYLFLHVAFLDLLEEKYGAEVVTAKMRTFRKRYDKYIRAVAAKLAHPPPKTNTTQQTTRTT</sequence>
<dbReference type="Gene3D" id="3.90.190.10">
    <property type="entry name" value="Protein tyrosine phosphatase superfamily"/>
    <property type="match status" value="1"/>
</dbReference>
<dbReference type="InterPro" id="IPR029021">
    <property type="entry name" value="Prot-tyrosine_phosphatase-like"/>
</dbReference>
<dbReference type="InterPro" id="IPR000242">
    <property type="entry name" value="PTP_cat"/>
</dbReference>
<dbReference type="PROSITE" id="PS00383">
    <property type="entry name" value="TYR_PHOSPHATASE_1"/>
    <property type="match status" value="1"/>
</dbReference>
<dbReference type="InterPro" id="IPR016130">
    <property type="entry name" value="Tyr_Pase_AS"/>
</dbReference>
<feature type="domain" description="Tyrosine-protein phosphatase" evidence="2">
    <location>
        <begin position="127"/>
        <end position="375"/>
    </location>
</feature>
<reference evidence="4" key="1">
    <citation type="submission" date="2020-09" db="EMBL/GenBank/DDBJ databases">
        <authorList>
            <person name="Kikuchi T."/>
        </authorList>
    </citation>
    <scope>NUCLEOTIDE SEQUENCE</scope>
    <source>
        <strain evidence="4">SH1</strain>
    </source>
</reference>
<gene>
    <name evidence="4" type="ORF">BOKJ2_LOCUS14140</name>
</gene>
<evidence type="ECO:0000313" key="5">
    <source>
        <dbReference type="Proteomes" id="UP000614601"/>
    </source>
</evidence>
<protein>
    <recommendedName>
        <fullName evidence="6">Tyrosine phosphatase</fullName>
    </recommendedName>
</protein>
<evidence type="ECO:0000259" key="2">
    <source>
        <dbReference type="PROSITE" id="PS50055"/>
    </source>
</evidence>
<evidence type="ECO:0000259" key="3">
    <source>
        <dbReference type="PROSITE" id="PS50056"/>
    </source>
</evidence>
<proteinExistence type="predicted"/>
<name>A0A811LQ50_9BILA</name>
<dbReference type="PRINTS" id="PR00700">
    <property type="entry name" value="PRTYPHPHTASE"/>
</dbReference>
<dbReference type="InterPro" id="IPR000387">
    <property type="entry name" value="Tyr_Pase_dom"/>
</dbReference>
<dbReference type="SMART" id="SM00404">
    <property type="entry name" value="PTPc_motif"/>
    <property type="match status" value="1"/>
</dbReference>
<feature type="domain" description="Tyrosine specific protein phosphatases" evidence="3">
    <location>
        <begin position="294"/>
        <end position="366"/>
    </location>
</feature>
<dbReference type="Proteomes" id="UP000614601">
    <property type="component" value="Unassembled WGS sequence"/>
</dbReference>
<dbReference type="SMART" id="SM00194">
    <property type="entry name" value="PTPc"/>
    <property type="match status" value="1"/>
</dbReference>
<dbReference type="PROSITE" id="PS50056">
    <property type="entry name" value="TYR_PHOSPHATASE_2"/>
    <property type="match status" value="1"/>
</dbReference>
<dbReference type="Pfam" id="PF00102">
    <property type="entry name" value="Y_phosphatase"/>
    <property type="match status" value="1"/>
</dbReference>
<feature type="region of interest" description="Disordered" evidence="1">
    <location>
        <begin position="34"/>
        <end position="77"/>
    </location>
</feature>
<dbReference type="InterPro" id="IPR003595">
    <property type="entry name" value="Tyr_Pase_cat"/>
</dbReference>
<dbReference type="OrthoDB" id="10253954at2759"/>
<dbReference type="Proteomes" id="UP000783686">
    <property type="component" value="Unassembled WGS sequence"/>
</dbReference>
<comment type="caution">
    <text evidence="4">The sequence shown here is derived from an EMBL/GenBank/DDBJ whole genome shotgun (WGS) entry which is preliminary data.</text>
</comment>
<organism evidence="4 5">
    <name type="scientific">Bursaphelenchus okinawaensis</name>
    <dbReference type="NCBI Taxonomy" id="465554"/>
    <lineage>
        <taxon>Eukaryota</taxon>
        <taxon>Metazoa</taxon>
        <taxon>Ecdysozoa</taxon>
        <taxon>Nematoda</taxon>
        <taxon>Chromadorea</taxon>
        <taxon>Rhabditida</taxon>
        <taxon>Tylenchina</taxon>
        <taxon>Tylenchomorpha</taxon>
        <taxon>Aphelenchoidea</taxon>
        <taxon>Aphelenchoididae</taxon>
        <taxon>Bursaphelenchus</taxon>
    </lineage>
</organism>
<dbReference type="EMBL" id="CAJFDH010000006">
    <property type="protein sequence ID" value="CAD5230447.1"/>
    <property type="molecule type" value="Genomic_DNA"/>
</dbReference>
<evidence type="ECO:0000313" key="4">
    <source>
        <dbReference type="EMBL" id="CAD5230447.1"/>
    </source>
</evidence>
<dbReference type="AlphaFoldDB" id="A0A811LQ50"/>
<evidence type="ECO:0008006" key="6">
    <source>
        <dbReference type="Google" id="ProtNLM"/>
    </source>
</evidence>
<dbReference type="PROSITE" id="PS50055">
    <property type="entry name" value="TYR_PHOSPHATASE_PTP"/>
    <property type="match status" value="1"/>
</dbReference>
<feature type="compositionally biased region" description="Basic and acidic residues" evidence="1">
    <location>
        <begin position="39"/>
        <end position="60"/>
    </location>
</feature>
<keyword evidence="5" id="KW-1185">Reference proteome</keyword>
<dbReference type="PANTHER" id="PTHR46163">
    <property type="entry name" value="TYROSINE-PROTEIN PHOSPHATASE-RELATED"/>
    <property type="match status" value="1"/>
</dbReference>